<evidence type="ECO:0000256" key="2">
    <source>
        <dbReference type="ARBA" id="ARBA00022692"/>
    </source>
</evidence>
<dbReference type="AlphaFoldDB" id="A0A852SZT0"/>
<name>A0A852SZT0_9MICO</name>
<dbReference type="InterPro" id="IPR004254">
    <property type="entry name" value="AdipoR/HlyIII-related"/>
</dbReference>
<dbReference type="RefSeq" id="WP_089909554.1">
    <property type="nucleotide sequence ID" value="NZ_BAAAPX010000001.1"/>
</dbReference>
<evidence type="ECO:0000256" key="5">
    <source>
        <dbReference type="PIRSR" id="PIRSR604254-1"/>
    </source>
</evidence>
<evidence type="ECO:0000313" key="9">
    <source>
        <dbReference type="Proteomes" id="UP000589620"/>
    </source>
</evidence>
<dbReference type="Proteomes" id="UP000589620">
    <property type="component" value="Unassembled WGS sequence"/>
</dbReference>
<comment type="subcellular location">
    <subcellularLocation>
        <location evidence="1">Membrane</location>
        <topology evidence="1">Multi-pass membrane protein</topology>
    </subcellularLocation>
</comment>
<feature type="binding site" evidence="5">
    <location>
        <position position="251"/>
    </location>
    <ligand>
        <name>Zn(2+)</name>
        <dbReference type="ChEBI" id="CHEBI:29105"/>
    </ligand>
</feature>
<dbReference type="EMBL" id="JACCBJ010000001">
    <property type="protein sequence ID" value="NYD74014.1"/>
    <property type="molecule type" value="Genomic_DNA"/>
</dbReference>
<accession>A0A852SZT0</accession>
<feature type="transmembrane region" description="Helical" evidence="7">
    <location>
        <begin position="143"/>
        <end position="159"/>
    </location>
</feature>
<evidence type="ECO:0000313" key="8">
    <source>
        <dbReference type="EMBL" id="NYD74014.1"/>
    </source>
</evidence>
<feature type="transmembrane region" description="Helical" evidence="7">
    <location>
        <begin position="215"/>
        <end position="236"/>
    </location>
</feature>
<dbReference type="GO" id="GO:0016020">
    <property type="term" value="C:membrane"/>
    <property type="evidence" value="ECO:0007669"/>
    <property type="project" value="UniProtKB-SubCell"/>
</dbReference>
<dbReference type="PANTHER" id="PTHR20855:SF3">
    <property type="entry name" value="LD03007P"/>
    <property type="match status" value="1"/>
</dbReference>
<feature type="compositionally biased region" description="Low complexity" evidence="6">
    <location>
        <begin position="23"/>
        <end position="32"/>
    </location>
</feature>
<feature type="transmembrane region" description="Helical" evidence="7">
    <location>
        <begin position="191"/>
        <end position="209"/>
    </location>
</feature>
<dbReference type="GO" id="GO:0046872">
    <property type="term" value="F:metal ion binding"/>
    <property type="evidence" value="ECO:0007669"/>
    <property type="project" value="UniProtKB-KW"/>
</dbReference>
<evidence type="ECO:0000256" key="3">
    <source>
        <dbReference type="ARBA" id="ARBA00022989"/>
    </source>
</evidence>
<keyword evidence="9" id="KW-1185">Reference proteome</keyword>
<dbReference type="PANTHER" id="PTHR20855">
    <property type="entry name" value="ADIPOR/PROGESTIN RECEPTOR-RELATED"/>
    <property type="match status" value="1"/>
</dbReference>
<feature type="transmembrane region" description="Helical" evidence="7">
    <location>
        <begin position="165"/>
        <end position="184"/>
    </location>
</feature>
<evidence type="ECO:0000256" key="7">
    <source>
        <dbReference type="SAM" id="Phobius"/>
    </source>
</evidence>
<feature type="compositionally biased region" description="Basic and acidic residues" evidence="6">
    <location>
        <begin position="41"/>
        <end position="50"/>
    </location>
</feature>
<gene>
    <name evidence="8" type="ORF">BJ963_001533</name>
</gene>
<comment type="caution">
    <text evidence="8">The sequence shown here is derived from an EMBL/GenBank/DDBJ whole genome shotgun (WGS) entry which is preliminary data.</text>
</comment>
<feature type="binding site" evidence="5">
    <location>
        <position position="123"/>
    </location>
    <ligand>
        <name>Zn(2+)</name>
        <dbReference type="ChEBI" id="CHEBI:29105"/>
    </ligand>
</feature>
<proteinExistence type="predicted"/>
<protein>
    <submittedName>
        <fullName evidence="8">Hemolysin III</fullName>
    </submittedName>
</protein>
<evidence type="ECO:0000256" key="4">
    <source>
        <dbReference type="ARBA" id="ARBA00023136"/>
    </source>
</evidence>
<feature type="compositionally biased region" description="Polar residues" evidence="6">
    <location>
        <begin position="1"/>
        <end position="12"/>
    </location>
</feature>
<organism evidence="8 9">
    <name type="scientific">Leifsonia soli</name>
    <dbReference type="NCBI Taxonomy" id="582665"/>
    <lineage>
        <taxon>Bacteria</taxon>
        <taxon>Bacillati</taxon>
        <taxon>Actinomycetota</taxon>
        <taxon>Actinomycetes</taxon>
        <taxon>Micrococcales</taxon>
        <taxon>Microbacteriaceae</taxon>
        <taxon>Leifsonia</taxon>
    </lineage>
</organism>
<sequence length="281" mass="30462">MSPRESQNTGTTGDRAADEDVAELLAEPAADLSTSDAAVQADEREARDGGPELPNIPLLDASPAFPGEVKPTWRGWIHAATFPVAIAAGIVLISLAQGAPAKWASAVFMLTSMLLFGNSALYHRFNWRPRTKIILKRIDHANIFLLIAGTYTPLAVLALPPEKGILLLSLVWAGALIGIGFRVFWISAPRWLYVPIYVALGWAAMMYIVDLVDANVAMMVLVLVGGLMYTAGAVIYGMKRPNPFPGRFGFHEIFHTLTVLAFLCHWTATLLIALHPAYNAG</sequence>
<feature type="transmembrane region" description="Helical" evidence="7">
    <location>
        <begin position="257"/>
        <end position="278"/>
    </location>
</feature>
<feature type="binding site" evidence="5">
    <location>
        <position position="255"/>
    </location>
    <ligand>
        <name>Zn(2+)</name>
        <dbReference type="ChEBI" id="CHEBI:29105"/>
    </ligand>
</feature>
<feature type="transmembrane region" description="Helical" evidence="7">
    <location>
        <begin position="103"/>
        <end position="122"/>
    </location>
</feature>
<evidence type="ECO:0000256" key="6">
    <source>
        <dbReference type="SAM" id="MobiDB-lite"/>
    </source>
</evidence>
<dbReference type="Pfam" id="PF03006">
    <property type="entry name" value="HlyIII"/>
    <property type="match status" value="1"/>
</dbReference>
<keyword evidence="2 7" id="KW-0812">Transmembrane</keyword>
<keyword evidence="4 7" id="KW-0472">Membrane</keyword>
<keyword evidence="5" id="KW-0862">Zinc</keyword>
<keyword evidence="3 7" id="KW-1133">Transmembrane helix</keyword>
<keyword evidence="5" id="KW-0479">Metal-binding</keyword>
<reference evidence="8 9" key="1">
    <citation type="submission" date="2020-07" db="EMBL/GenBank/DDBJ databases">
        <title>Sequencing the genomes of 1000 actinobacteria strains.</title>
        <authorList>
            <person name="Klenk H.-P."/>
        </authorList>
    </citation>
    <scope>NUCLEOTIDE SEQUENCE [LARGE SCALE GENOMIC DNA]</scope>
    <source>
        <strain evidence="8 9">DSM 23871</strain>
    </source>
</reference>
<feature type="transmembrane region" description="Helical" evidence="7">
    <location>
        <begin position="76"/>
        <end position="97"/>
    </location>
</feature>
<feature type="region of interest" description="Disordered" evidence="6">
    <location>
        <begin position="1"/>
        <end position="58"/>
    </location>
</feature>
<evidence type="ECO:0000256" key="1">
    <source>
        <dbReference type="ARBA" id="ARBA00004141"/>
    </source>
</evidence>